<name>A0A914UZ46_9BILA</name>
<dbReference type="InterPro" id="IPR056503">
    <property type="entry name" value="Spectrin_Dys-1"/>
</dbReference>
<organism evidence="3 4">
    <name type="scientific">Plectus sambesii</name>
    <dbReference type="NCBI Taxonomy" id="2011161"/>
    <lineage>
        <taxon>Eukaryota</taxon>
        <taxon>Metazoa</taxon>
        <taxon>Ecdysozoa</taxon>
        <taxon>Nematoda</taxon>
        <taxon>Chromadorea</taxon>
        <taxon>Plectida</taxon>
        <taxon>Plectina</taxon>
        <taxon>Plectoidea</taxon>
        <taxon>Plectidae</taxon>
        <taxon>Plectus</taxon>
    </lineage>
</organism>
<feature type="domain" description="Dystrophin-1-like spectrin repeat" evidence="2">
    <location>
        <begin position="239"/>
        <end position="326"/>
    </location>
</feature>
<feature type="compositionally biased region" description="Polar residues" evidence="1">
    <location>
        <begin position="194"/>
        <end position="208"/>
    </location>
</feature>
<dbReference type="Proteomes" id="UP000887566">
    <property type="component" value="Unplaced"/>
</dbReference>
<reference evidence="4" key="1">
    <citation type="submission" date="2022-11" db="UniProtKB">
        <authorList>
            <consortium name="WormBaseParasite"/>
        </authorList>
    </citation>
    <scope>IDENTIFICATION</scope>
</reference>
<dbReference type="Pfam" id="PF23729">
    <property type="entry name" value="Spectrin_Dys-1"/>
    <property type="match status" value="1"/>
</dbReference>
<feature type="region of interest" description="Disordered" evidence="1">
    <location>
        <begin position="176"/>
        <end position="208"/>
    </location>
</feature>
<protein>
    <recommendedName>
        <fullName evidence="2">Dystrophin-1-like spectrin repeat domain-containing protein</fullName>
    </recommendedName>
</protein>
<evidence type="ECO:0000313" key="3">
    <source>
        <dbReference type="Proteomes" id="UP000887566"/>
    </source>
</evidence>
<sequence length="341" mass="38834">MRRDVSELGKRITRIRPDLMAKRNSLDEKAARCTQFWTTLEDLEAWTRKRRTDLEEYHSAVIYTPTRLDADQLETEIIEKRPLYDNVKRTFAEMKEEARKDSENRQLSKETVKTMEQVIEDFGVVEELAGLLRSSAPTTPSVCTAATVSVSDDIEYIDDAADRRIKGVDAMYAPIVKQQRGSSSTERKSKTSTDQTSSGDRMTESSGGATLADMSIDVDVPAVPQHYAQLSPKSREQMSGLVQLRHWLSDTRREAGHTVDLSDIQAIKEAVRDQQNLLDQLKTRRLELIRILEDSHSTEVQNKAEILSHEWERAVAASTRRKRQLSSLAEEARLFDRLKAP</sequence>
<accession>A0A914UZ46</accession>
<keyword evidence="3" id="KW-1185">Reference proteome</keyword>
<proteinExistence type="predicted"/>
<dbReference type="AlphaFoldDB" id="A0A914UZ46"/>
<evidence type="ECO:0000259" key="2">
    <source>
        <dbReference type="Pfam" id="PF23729"/>
    </source>
</evidence>
<dbReference type="WBParaSite" id="PSAMB.scaffold13823size2108.g35707.t1">
    <property type="protein sequence ID" value="PSAMB.scaffold13823size2108.g35707.t1"/>
    <property type="gene ID" value="PSAMB.scaffold13823size2108.g35707"/>
</dbReference>
<evidence type="ECO:0000313" key="4">
    <source>
        <dbReference type="WBParaSite" id="PSAMB.scaffold13823size2108.g35707.t1"/>
    </source>
</evidence>
<evidence type="ECO:0000256" key="1">
    <source>
        <dbReference type="SAM" id="MobiDB-lite"/>
    </source>
</evidence>